<name>A0A4Z0QM06_9BACT</name>
<dbReference type="RefSeq" id="WP_135394541.1">
    <property type="nucleotide sequence ID" value="NZ_SRMB01000001.1"/>
</dbReference>
<organism evidence="1 2">
    <name type="scientific">Hymenobacter metallicola</name>
    <dbReference type="NCBI Taxonomy" id="2563114"/>
    <lineage>
        <taxon>Bacteria</taxon>
        <taxon>Pseudomonadati</taxon>
        <taxon>Bacteroidota</taxon>
        <taxon>Cytophagia</taxon>
        <taxon>Cytophagales</taxon>
        <taxon>Hymenobacteraceae</taxon>
        <taxon>Hymenobacter</taxon>
    </lineage>
</organism>
<dbReference type="Proteomes" id="UP000298471">
    <property type="component" value="Unassembled WGS sequence"/>
</dbReference>
<keyword evidence="2" id="KW-1185">Reference proteome</keyword>
<dbReference type="AlphaFoldDB" id="A0A4Z0QM06"/>
<evidence type="ECO:0000313" key="2">
    <source>
        <dbReference type="Proteomes" id="UP000298471"/>
    </source>
</evidence>
<evidence type="ECO:0000313" key="1">
    <source>
        <dbReference type="EMBL" id="TGE29772.1"/>
    </source>
</evidence>
<gene>
    <name evidence="1" type="ORF">E5K02_10020</name>
</gene>
<proteinExistence type="predicted"/>
<dbReference type="EMBL" id="SRMB01000001">
    <property type="protein sequence ID" value="TGE29772.1"/>
    <property type="molecule type" value="Genomic_DNA"/>
</dbReference>
<comment type="caution">
    <text evidence="1">The sequence shown here is derived from an EMBL/GenBank/DDBJ whole genome shotgun (WGS) entry which is preliminary data.</text>
</comment>
<dbReference type="OrthoDB" id="1492582at2"/>
<reference evidence="1 2" key="1">
    <citation type="submission" date="2019-04" db="EMBL/GenBank/DDBJ databases">
        <authorList>
            <person name="Feng G."/>
            <person name="Zhang J."/>
            <person name="Zhu H."/>
        </authorList>
    </citation>
    <scope>NUCLEOTIDE SEQUENCE [LARGE SCALE GENOMIC DNA]</scope>
    <source>
        <strain evidence="1 2">9PBR-1</strain>
    </source>
</reference>
<sequence length="217" mass="24303">MADNKEQAFCAIVTARLTEDGWAIYQEVETPVGRADIVAVRDGIRWAVEVKTSMNLAVMDQARANAAYFHYSSVAVAAPKGGPVTRSWRFAEECGQVFGFGVISLHPKSHETQMMRTRSRGRLNRRPLPVKLHEEQKSEVQAGSNRGGQWTTFKSTLRNLEIAVRHSPGIRLRDAIKRISHHYSNEPSATGSISRYIRTGVIKTLRLENGLLYEAKP</sequence>
<protein>
    <submittedName>
        <fullName evidence="1">Uncharacterized protein</fullName>
    </submittedName>
</protein>
<accession>A0A4Z0QM06</accession>
<dbReference type="InterPro" id="IPR011335">
    <property type="entry name" value="Restrct_endonuc-II-like"/>
</dbReference>
<dbReference type="SUPFAM" id="SSF52980">
    <property type="entry name" value="Restriction endonuclease-like"/>
    <property type="match status" value="1"/>
</dbReference>